<reference evidence="1 3" key="1">
    <citation type="journal article" date="2011" name="Nature">
        <title>The Medicago genome provides insight into the evolution of rhizobial symbioses.</title>
        <authorList>
            <person name="Young N.D."/>
            <person name="Debelle F."/>
            <person name="Oldroyd G.E."/>
            <person name="Geurts R."/>
            <person name="Cannon S.B."/>
            <person name="Udvardi M.K."/>
            <person name="Benedito V.A."/>
            <person name="Mayer K.F."/>
            <person name="Gouzy J."/>
            <person name="Schoof H."/>
            <person name="Van de Peer Y."/>
            <person name="Proost S."/>
            <person name="Cook D.R."/>
            <person name="Meyers B.C."/>
            <person name="Spannagl M."/>
            <person name="Cheung F."/>
            <person name="De Mita S."/>
            <person name="Krishnakumar V."/>
            <person name="Gundlach H."/>
            <person name="Zhou S."/>
            <person name="Mudge J."/>
            <person name="Bharti A.K."/>
            <person name="Murray J.D."/>
            <person name="Naoumkina M.A."/>
            <person name="Rosen B."/>
            <person name="Silverstein K.A."/>
            <person name="Tang H."/>
            <person name="Rombauts S."/>
            <person name="Zhao P.X."/>
            <person name="Zhou P."/>
            <person name="Barbe V."/>
            <person name="Bardou P."/>
            <person name="Bechner M."/>
            <person name="Bellec A."/>
            <person name="Berger A."/>
            <person name="Berges H."/>
            <person name="Bidwell S."/>
            <person name="Bisseling T."/>
            <person name="Choisne N."/>
            <person name="Couloux A."/>
            <person name="Denny R."/>
            <person name="Deshpande S."/>
            <person name="Dai X."/>
            <person name="Doyle J.J."/>
            <person name="Dudez A.M."/>
            <person name="Farmer A.D."/>
            <person name="Fouteau S."/>
            <person name="Franken C."/>
            <person name="Gibelin C."/>
            <person name="Gish J."/>
            <person name="Goldstein S."/>
            <person name="Gonzalez A.J."/>
            <person name="Green P.J."/>
            <person name="Hallab A."/>
            <person name="Hartog M."/>
            <person name="Hua A."/>
            <person name="Humphray S.J."/>
            <person name="Jeong D.H."/>
            <person name="Jing Y."/>
            <person name="Jocker A."/>
            <person name="Kenton S.M."/>
            <person name="Kim D.J."/>
            <person name="Klee K."/>
            <person name="Lai H."/>
            <person name="Lang C."/>
            <person name="Lin S."/>
            <person name="Macmil S.L."/>
            <person name="Magdelenat G."/>
            <person name="Matthews L."/>
            <person name="McCorrison J."/>
            <person name="Monaghan E.L."/>
            <person name="Mun J.H."/>
            <person name="Najar F.Z."/>
            <person name="Nicholson C."/>
            <person name="Noirot C."/>
            <person name="O'Bleness M."/>
            <person name="Paule C.R."/>
            <person name="Poulain J."/>
            <person name="Prion F."/>
            <person name="Qin B."/>
            <person name="Qu C."/>
            <person name="Retzel E.F."/>
            <person name="Riddle C."/>
            <person name="Sallet E."/>
            <person name="Samain S."/>
            <person name="Samson N."/>
            <person name="Sanders I."/>
            <person name="Saurat O."/>
            <person name="Scarpelli C."/>
            <person name="Schiex T."/>
            <person name="Segurens B."/>
            <person name="Severin A.J."/>
            <person name="Sherrier D.J."/>
            <person name="Shi R."/>
            <person name="Sims S."/>
            <person name="Singer S.R."/>
            <person name="Sinharoy S."/>
            <person name="Sterck L."/>
            <person name="Viollet A."/>
            <person name="Wang B.B."/>
            <person name="Wang K."/>
            <person name="Wang M."/>
            <person name="Wang X."/>
            <person name="Warfsmann J."/>
            <person name="Weissenbach J."/>
            <person name="White D.D."/>
            <person name="White J.D."/>
            <person name="Wiley G.B."/>
            <person name="Wincker P."/>
            <person name="Xing Y."/>
            <person name="Yang L."/>
            <person name="Yao Z."/>
            <person name="Ying F."/>
            <person name="Zhai J."/>
            <person name="Zhou L."/>
            <person name="Zuber A."/>
            <person name="Denarie J."/>
            <person name="Dixon R.A."/>
            <person name="May G.D."/>
            <person name="Schwartz D.C."/>
            <person name="Rogers J."/>
            <person name="Quetier F."/>
            <person name="Town C.D."/>
            <person name="Roe B.A."/>
        </authorList>
    </citation>
    <scope>NUCLEOTIDE SEQUENCE [LARGE SCALE GENOMIC DNA]</scope>
    <source>
        <strain evidence="1">A17</strain>
        <strain evidence="2 3">cv. Jemalong A17</strain>
    </source>
</reference>
<gene>
    <name evidence="1" type="ordered locus">MTR_1g055445</name>
</gene>
<dbReference type="EMBL" id="CM001217">
    <property type="protein sequence ID" value="KEH41866.1"/>
    <property type="molecule type" value="Genomic_DNA"/>
</dbReference>
<evidence type="ECO:0000313" key="1">
    <source>
        <dbReference type="EMBL" id="KEH41866.1"/>
    </source>
</evidence>
<evidence type="ECO:0000313" key="3">
    <source>
        <dbReference type="Proteomes" id="UP000002051"/>
    </source>
</evidence>
<evidence type="ECO:0000313" key="2">
    <source>
        <dbReference type="EnsemblPlants" id="KEH41866"/>
    </source>
</evidence>
<accession>A0A072VJW2</accession>
<protein>
    <submittedName>
        <fullName evidence="1 2">Uncharacterized protein</fullName>
    </submittedName>
</protein>
<organism evidence="1 3">
    <name type="scientific">Medicago truncatula</name>
    <name type="common">Barrel medic</name>
    <name type="synonym">Medicago tribuloides</name>
    <dbReference type="NCBI Taxonomy" id="3880"/>
    <lineage>
        <taxon>Eukaryota</taxon>
        <taxon>Viridiplantae</taxon>
        <taxon>Streptophyta</taxon>
        <taxon>Embryophyta</taxon>
        <taxon>Tracheophyta</taxon>
        <taxon>Spermatophyta</taxon>
        <taxon>Magnoliopsida</taxon>
        <taxon>eudicotyledons</taxon>
        <taxon>Gunneridae</taxon>
        <taxon>Pentapetalae</taxon>
        <taxon>rosids</taxon>
        <taxon>fabids</taxon>
        <taxon>Fabales</taxon>
        <taxon>Fabaceae</taxon>
        <taxon>Papilionoideae</taxon>
        <taxon>50 kb inversion clade</taxon>
        <taxon>NPAAA clade</taxon>
        <taxon>Hologalegina</taxon>
        <taxon>IRL clade</taxon>
        <taxon>Trifolieae</taxon>
        <taxon>Medicago</taxon>
    </lineage>
</organism>
<reference evidence="2" key="3">
    <citation type="submission" date="2015-04" db="UniProtKB">
        <authorList>
            <consortium name="EnsemblPlants"/>
        </authorList>
    </citation>
    <scope>IDENTIFICATION</scope>
    <source>
        <strain evidence="2">cv. Jemalong A17</strain>
    </source>
</reference>
<dbReference type="AlphaFoldDB" id="A0A072VJW2"/>
<dbReference type="HOGENOM" id="CLU_3071663_0_0_1"/>
<dbReference type="EnsemblPlants" id="KEH41866">
    <property type="protein sequence ID" value="KEH41866"/>
    <property type="gene ID" value="MTR_1g055445"/>
</dbReference>
<reference evidence="1 3" key="2">
    <citation type="journal article" date="2014" name="BMC Genomics">
        <title>An improved genome release (version Mt4.0) for the model legume Medicago truncatula.</title>
        <authorList>
            <person name="Tang H."/>
            <person name="Krishnakumar V."/>
            <person name="Bidwell S."/>
            <person name="Rosen B."/>
            <person name="Chan A."/>
            <person name="Zhou S."/>
            <person name="Gentzbittel L."/>
            <person name="Childs K.L."/>
            <person name="Yandell M."/>
            <person name="Gundlach H."/>
            <person name="Mayer K.F."/>
            <person name="Schwartz D.C."/>
            <person name="Town C.D."/>
        </authorList>
    </citation>
    <scope>GENOME REANNOTATION</scope>
    <source>
        <strain evidence="1">A17</strain>
        <strain evidence="2 3">cv. Jemalong A17</strain>
    </source>
</reference>
<proteinExistence type="predicted"/>
<sequence>MEVKSSQQDKSIKEYPCLTYFENICPPKGSQGVILFKSCLRGENLRKLSNHKV</sequence>
<keyword evidence="3" id="KW-1185">Reference proteome</keyword>
<name>A0A072VJW2_MEDTR</name>
<dbReference type="Proteomes" id="UP000002051">
    <property type="component" value="Unassembled WGS sequence"/>
</dbReference>